<dbReference type="InterPro" id="IPR008952">
    <property type="entry name" value="Tetraspanin_EC2_sf"/>
</dbReference>
<dbReference type="SUPFAM" id="SSF48652">
    <property type="entry name" value="Tetraspanin"/>
    <property type="match status" value="1"/>
</dbReference>
<dbReference type="GO" id="GO:0016020">
    <property type="term" value="C:membrane"/>
    <property type="evidence" value="ECO:0007669"/>
    <property type="project" value="InterPro"/>
</dbReference>
<dbReference type="AlphaFoldDB" id="A0A2G9TII1"/>
<sequence length="104" mass="11455">MEIEDNRKVTAMIDKLQFHEECCGVTSSDDYLASRWMALVASDPSYEHDDPPLVPLSCCRQIIGASALNPVARSLARCQQATPNKMWRHTAVSSDVSGSLTEAE</sequence>
<evidence type="ECO:0000313" key="2">
    <source>
        <dbReference type="Proteomes" id="UP000230423"/>
    </source>
</evidence>
<gene>
    <name evidence="1" type="ORF">TELCIR_20804</name>
</gene>
<name>A0A2G9TII1_TELCI</name>
<evidence type="ECO:0000313" key="1">
    <source>
        <dbReference type="EMBL" id="PIO57776.1"/>
    </source>
</evidence>
<organism evidence="1 2">
    <name type="scientific">Teladorsagia circumcincta</name>
    <name type="common">Brown stomach worm</name>
    <name type="synonym">Ostertagia circumcincta</name>
    <dbReference type="NCBI Taxonomy" id="45464"/>
    <lineage>
        <taxon>Eukaryota</taxon>
        <taxon>Metazoa</taxon>
        <taxon>Ecdysozoa</taxon>
        <taxon>Nematoda</taxon>
        <taxon>Chromadorea</taxon>
        <taxon>Rhabditida</taxon>
        <taxon>Rhabditina</taxon>
        <taxon>Rhabditomorpha</taxon>
        <taxon>Strongyloidea</taxon>
        <taxon>Trichostrongylidae</taxon>
        <taxon>Teladorsagia</taxon>
    </lineage>
</organism>
<protein>
    <submittedName>
        <fullName evidence="1">Uncharacterized protein</fullName>
    </submittedName>
</protein>
<dbReference type="Proteomes" id="UP000230423">
    <property type="component" value="Unassembled WGS sequence"/>
</dbReference>
<accession>A0A2G9TII1</accession>
<keyword evidence="2" id="KW-1185">Reference proteome</keyword>
<reference evidence="1 2" key="1">
    <citation type="submission" date="2015-09" db="EMBL/GenBank/DDBJ databases">
        <title>Draft genome of the parasitic nematode Teladorsagia circumcincta isolate WARC Sus (inbred).</title>
        <authorList>
            <person name="Mitreva M."/>
        </authorList>
    </citation>
    <scope>NUCLEOTIDE SEQUENCE [LARGE SCALE GENOMIC DNA]</scope>
    <source>
        <strain evidence="1 2">S</strain>
    </source>
</reference>
<proteinExistence type="predicted"/>
<dbReference type="Gene3D" id="1.10.1450.10">
    <property type="entry name" value="Tetraspanin"/>
    <property type="match status" value="1"/>
</dbReference>
<dbReference type="EMBL" id="KZ370946">
    <property type="protein sequence ID" value="PIO57776.1"/>
    <property type="molecule type" value="Genomic_DNA"/>
</dbReference>
<dbReference type="OrthoDB" id="10033535at2759"/>